<dbReference type="Pfam" id="PF03781">
    <property type="entry name" value="FGE-sulfatase"/>
    <property type="match status" value="1"/>
</dbReference>
<dbReference type="HOGENOM" id="CLU_244639_0_0_0"/>
<dbReference type="InterPro" id="IPR005532">
    <property type="entry name" value="SUMF_dom"/>
</dbReference>
<dbReference type="Proteomes" id="UP000010798">
    <property type="component" value="Chromosome"/>
</dbReference>
<dbReference type="eggNOG" id="COG1262">
    <property type="taxonomic scope" value="Bacteria"/>
</dbReference>
<keyword evidence="1" id="KW-0808">Transferase</keyword>
<keyword evidence="3 8" id="KW-0418">Kinase</keyword>
<dbReference type="InterPro" id="IPR042095">
    <property type="entry name" value="SUMF_sf"/>
</dbReference>
<dbReference type="Pfam" id="PF20703">
    <property type="entry name" value="nSTAND1"/>
    <property type="match status" value="1"/>
</dbReference>
<dbReference type="GO" id="GO:0004674">
    <property type="term" value="F:protein serine/threonine kinase activity"/>
    <property type="evidence" value="ECO:0007669"/>
    <property type="project" value="UniProtKB-KW"/>
</dbReference>
<dbReference type="InterPro" id="IPR049052">
    <property type="entry name" value="nSTAND1"/>
</dbReference>
<keyword evidence="8" id="KW-0723">Serine/threonine-protein kinase</keyword>
<dbReference type="OrthoDB" id="6111975at2"/>
<keyword evidence="9" id="KW-1185">Reference proteome</keyword>
<proteinExistence type="predicted"/>
<keyword evidence="4 5" id="KW-0067">ATP-binding</keyword>
<dbReference type="PANTHER" id="PTHR43289:SF6">
    <property type="entry name" value="SERINE_THREONINE-PROTEIN KINASE NEKL-3"/>
    <property type="match status" value="1"/>
</dbReference>
<dbReference type="SUPFAM" id="SSF48371">
    <property type="entry name" value="ARM repeat"/>
    <property type="match status" value="1"/>
</dbReference>
<evidence type="ECO:0000256" key="3">
    <source>
        <dbReference type="ARBA" id="ARBA00022777"/>
    </source>
</evidence>
<evidence type="ECO:0000256" key="4">
    <source>
        <dbReference type="ARBA" id="ARBA00022840"/>
    </source>
</evidence>
<dbReference type="Pfam" id="PF00069">
    <property type="entry name" value="Pkinase"/>
    <property type="match status" value="1"/>
</dbReference>
<dbReference type="CDD" id="cd14014">
    <property type="entry name" value="STKc_PknB_like"/>
    <property type="match status" value="1"/>
</dbReference>
<dbReference type="PROSITE" id="PS00108">
    <property type="entry name" value="PROTEIN_KINASE_ST"/>
    <property type="match status" value="1"/>
</dbReference>
<dbReference type="InterPro" id="IPR027417">
    <property type="entry name" value="P-loop_NTPase"/>
</dbReference>
<dbReference type="PROSITE" id="PS50011">
    <property type="entry name" value="PROTEIN_KINASE_DOM"/>
    <property type="match status" value="1"/>
</dbReference>
<dbReference type="STRING" id="886293.Sinac_3409"/>
<dbReference type="InterPro" id="IPR000719">
    <property type="entry name" value="Prot_kinase_dom"/>
</dbReference>
<reference evidence="8 9" key="1">
    <citation type="submission" date="2012-02" db="EMBL/GenBank/DDBJ databases">
        <title>Complete sequence of chromosome of Singulisphaera acidiphila DSM 18658.</title>
        <authorList>
            <consortium name="US DOE Joint Genome Institute (JGI-PGF)"/>
            <person name="Lucas S."/>
            <person name="Copeland A."/>
            <person name="Lapidus A."/>
            <person name="Glavina del Rio T."/>
            <person name="Dalin E."/>
            <person name="Tice H."/>
            <person name="Bruce D."/>
            <person name="Goodwin L."/>
            <person name="Pitluck S."/>
            <person name="Peters L."/>
            <person name="Ovchinnikova G."/>
            <person name="Chertkov O."/>
            <person name="Kyrpides N."/>
            <person name="Mavromatis K."/>
            <person name="Ivanova N."/>
            <person name="Brettin T."/>
            <person name="Detter J.C."/>
            <person name="Han C."/>
            <person name="Larimer F."/>
            <person name="Land M."/>
            <person name="Hauser L."/>
            <person name="Markowitz V."/>
            <person name="Cheng J.-F."/>
            <person name="Hugenholtz P."/>
            <person name="Woyke T."/>
            <person name="Wu D."/>
            <person name="Tindall B."/>
            <person name="Pomrenke H."/>
            <person name="Brambilla E."/>
            <person name="Klenk H.-P."/>
            <person name="Eisen J.A."/>
        </authorList>
    </citation>
    <scope>NUCLEOTIDE SEQUENCE [LARGE SCALE GENOMIC DNA]</scope>
    <source>
        <strain evidence="9">ATCC BAA-1392 / DSM 18658 / VKM B-2454 / MOB10</strain>
    </source>
</reference>
<gene>
    <name evidence="8" type="ordered locus">Sinac_3409</name>
</gene>
<sequence length="1592" mass="178272">MNGVGSSETGDFPLVQFRRVINACDRFEAALMAGHAPRIESYLAEMKDIDSVPLLRELLTLEVEHRVRGGWEPQPEEYLERFPEHAALIRSVLAEATFSTVGSGLLSEVDLSESTEEFVNPDAPTVSYTSSSQLGRGQNDRSITRGGMRSGPPRTIGRYQVEGVLGVGGFGRVFKAFDADLNRRVAIKVPHPSRIKTPRDIESYFLEARILASLDHPGIVPVFDVGRSEEGYCYIVSKLIEGSDLAARLRLGRPSYRETATQVATIAEAAHHAHTRNLVHRDIKTRNILIDLAGRPYLADFGLALKEEDFGKGPIFAGTLVYMSPEQARGEGHLVDGRSDIFSLGVVFYEMLVGTRPFKGGDWAETIERIKSLDVRPPHQLDDTIPRELERICLKALAKRVTDRYNTALDMADDLRHSLSQLDGSGNFKSMSGPASQRFEIDTSSLTLHIVPKGLRCFEAEDADFFLKLLPGPRDRDDLPDSLRFWKTRVEATDTDRAFRVGLVYGPSGCGKSSLVKAGLLPRLDANIAPVLVEATSKETESRLENALHRRFDTLPTEARLPELLGSIRRGTSGPEGGKVLLVIDQFEQWLHANRGTEDSEFVQALRQCDGVRLQCLLIVRDDFWMSVTRFMKELEVRLVEGQNSAAVDLFSMRHARKVLAAFGRAFEALPGFPTEPKKDQIAFISQAVEGLAQDDRVVCVQLSLFAEMVKNKTWTLATLKDVGGTQGVGVTFLDETFNTATSPPEYHRHQRAMREVLRALLPELGTEIKGHMRSRGELLEASGCGESHHDFDEILRILDNELRLITPTDPQGDEADEVPGLEPHYQLTHDYLVPSLRDWLTKKQRETRRGRAEIRLAERAALWGTKHERKQLPSFFEWLEIRLSTQRSRWNDREAKLMSTATRNHAVRLSRAFLVLVVATAIGMESYTYLKAGGLVDRLFAADTAKVPVIIQQMAPYRRWVNFRLRDARTRAKIGSQESLRASLALLPVDREQEGELIDQLLAADPPNVRVIRDALTPGSDEAKKKLWGELETVHMSADRRLRAASALASYDPDSPRWGTVVFDIVSTLTGEDLFAITHWSDLLHPIREKLRIPLKDAFLTQRDNQQGYIAASLLAEYTHDRPDLLIQLIEQADPRQLHILLSTQSAESKPKLAALVRKMLSEPIPPKAEPKTLDSLAQQKANAALVLAALGSASTLWQSLENQPDPRLRTYLIHRIPGFELDPLKLFEEVKHHPVPSVRQALVLCLGGFGDNLLPQGMRKDLLPKLLTLYQEDPDPGVHSALDWLLGRWSFGDQVRDADRKLAEAKPKPGQRWRVNSQGHTMLIVEGPLTFLMGASPEEAGLALANMDETQHRRRIRQTFEIASKEVTVRQFLASPFPHNYHKGLGPNEACPMNQVTFYDAVKYCRWLSEQEGIPENQMCFPKVEAIKDGFQMPPDYLTRTGYRLPTEAEWEASCRAGTVTPRFYGSDIGLLGQYAWHAPASESRLHPVGEKRPNPLGLFDILGNAYERCLGPEVTSVKYPRHPVDDDIPNVGLPLQIRDSAYLVIRGGATHRDEFSLRSAARHGDGVNDPNNFVGFRIARTREPLPAPP</sequence>
<feature type="binding site" evidence="5">
    <location>
        <position position="188"/>
    </location>
    <ligand>
        <name>ATP</name>
        <dbReference type="ChEBI" id="CHEBI:30616"/>
    </ligand>
</feature>
<dbReference type="RefSeq" id="WP_015246815.1">
    <property type="nucleotide sequence ID" value="NC_019892.1"/>
</dbReference>
<dbReference type="Gene3D" id="3.30.200.20">
    <property type="entry name" value="Phosphorylase Kinase, domain 1"/>
    <property type="match status" value="1"/>
</dbReference>
<dbReference type="eggNOG" id="COG0470">
    <property type="taxonomic scope" value="Bacteria"/>
</dbReference>
<keyword evidence="2 5" id="KW-0547">Nucleotide-binding</keyword>
<dbReference type="KEGG" id="saci:Sinac_3409"/>
<feature type="domain" description="Protein kinase" evidence="7">
    <location>
        <begin position="159"/>
        <end position="420"/>
    </location>
</feature>
<dbReference type="Gene3D" id="3.90.1580.10">
    <property type="entry name" value="paralog of FGE (formylglycine-generating enzyme)"/>
    <property type="match status" value="1"/>
</dbReference>
<evidence type="ECO:0000259" key="7">
    <source>
        <dbReference type="PROSITE" id="PS50011"/>
    </source>
</evidence>
<dbReference type="InterPro" id="IPR008271">
    <property type="entry name" value="Ser/Thr_kinase_AS"/>
</dbReference>
<accession>L0DFN6</accession>
<dbReference type="InterPro" id="IPR017441">
    <property type="entry name" value="Protein_kinase_ATP_BS"/>
</dbReference>
<dbReference type="eggNOG" id="COG0515">
    <property type="taxonomic scope" value="Bacteria"/>
</dbReference>
<name>L0DFN6_SINAD</name>
<dbReference type="PROSITE" id="PS00107">
    <property type="entry name" value="PROTEIN_KINASE_ATP"/>
    <property type="match status" value="1"/>
</dbReference>
<dbReference type="SUPFAM" id="SSF52540">
    <property type="entry name" value="P-loop containing nucleoside triphosphate hydrolases"/>
    <property type="match status" value="1"/>
</dbReference>
<dbReference type="PANTHER" id="PTHR43289">
    <property type="entry name" value="MITOGEN-ACTIVATED PROTEIN KINASE KINASE KINASE 20-RELATED"/>
    <property type="match status" value="1"/>
</dbReference>
<dbReference type="SMART" id="SM00220">
    <property type="entry name" value="S_TKc"/>
    <property type="match status" value="1"/>
</dbReference>
<dbReference type="Gene3D" id="1.10.510.10">
    <property type="entry name" value="Transferase(Phosphotransferase) domain 1"/>
    <property type="match status" value="1"/>
</dbReference>
<dbReference type="InterPro" id="IPR016024">
    <property type="entry name" value="ARM-type_fold"/>
</dbReference>
<organism evidence="8 9">
    <name type="scientific">Singulisphaera acidiphila (strain ATCC BAA-1392 / DSM 18658 / VKM B-2454 / MOB10)</name>
    <dbReference type="NCBI Taxonomy" id="886293"/>
    <lineage>
        <taxon>Bacteria</taxon>
        <taxon>Pseudomonadati</taxon>
        <taxon>Planctomycetota</taxon>
        <taxon>Planctomycetia</taxon>
        <taxon>Isosphaerales</taxon>
        <taxon>Isosphaeraceae</taxon>
        <taxon>Singulisphaera</taxon>
    </lineage>
</organism>
<dbReference type="SUPFAM" id="SSF56436">
    <property type="entry name" value="C-type lectin-like"/>
    <property type="match status" value="1"/>
</dbReference>
<dbReference type="GO" id="GO:0005524">
    <property type="term" value="F:ATP binding"/>
    <property type="evidence" value="ECO:0007669"/>
    <property type="project" value="UniProtKB-UniRule"/>
</dbReference>
<evidence type="ECO:0000256" key="6">
    <source>
        <dbReference type="SAM" id="MobiDB-lite"/>
    </source>
</evidence>
<protein>
    <submittedName>
        <fullName evidence="8">Serine/threonine protein kinase</fullName>
    </submittedName>
</protein>
<dbReference type="SUPFAM" id="SSF56112">
    <property type="entry name" value="Protein kinase-like (PK-like)"/>
    <property type="match status" value="1"/>
</dbReference>
<evidence type="ECO:0000256" key="2">
    <source>
        <dbReference type="ARBA" id="ARBA00022741"/>
    </source>
</evidence>
<evidence type="ECO:0000256" key="1">
    <source>
        <dbReference type="ARBA" id="ARBA00022679"/>
    </source>
</evidence>
<feature type="compositionally biased region" description="Polar residues" evidence="6">
    <location>
        <begin position="126"/>
        <end position="136"/>
    </location>
</feature>
<evidence type="ECO:0000313" key="8">
    <source>
        <dbReference type="EMBL" id="AGA27670.1"/>
    </source>
</evidence>
<feature type="region of interest" description="Disordered" evidence="6">
    <location>
        <begin position="121"/>
        <end position="154"/>
    </location>
</feature>
<dbReference type="EMBL" id="CP003364">
    <property type="protein sequence ID" value="AGA27670.1"/>
    <property type="molecule type" value="Genomic_DNA"/>
</dbReference>
<dbReference type="InterPro" id="IPR016187">
    <property type="entry name" value="CTDL_fold"/>
</dbReference>
<dbReference type="InterPro" id="IPR011009">
    <property type="entry name" value="Kinase-like_dom_sf"/>
</dbReference>
<evidence type="ECO:0000256" key="5">
    <source>
        <dbReference type="PROSITE-ProRule" id="PRU10141"/>
    </source>
</evidence>
<evidence type="ECO:0000313" key="9">
    <source>
        <dbReference type="Proteomes" id="UP000010798"/>
    </source>
</evidence>